<name>A0A399R055_9PROT</name>
<evidence type="ECO:0000313" key="2">
    <source>
        <dbReference type="Proteomes" id="UP000265431"/>
    </source>
</evidence>
<accession>A0A399R055</accession>
<protein>
    <submittedName>
        <fullName evidence="1">Uncharacterized protein</fullName>
    </submittedName>
</protein>
<dbReference type="Proteomes" id="UP000265431">
    <property type="component" value="Unassembled WGS sequence"/>
</dbReference>
<reference evidence="1 2" key="1">
    <citation type="submission" date="2018-08" db="EMBL/GenBank/DDBJ databases">
        <title>Henriciella mobilis sp. nov., isolated from seawater.</title>
        <authorList>
            <person name="Cheng H."/>
            <person name="Wu Y.-H."/>
            <person name="Xu X.-W."/>
            <person name="Guo L.-L."/>
        </authorList>
    </citation>
    <scope>NUCLEOTIDE SEQUENCE [LARGE SCALE GENOMIC DNA]</scope>
    <source>
        <strain evidence="1 2">CCUG66934</strain>
    </source>
</reference>
<evidence type="ECO:0000313" key="1">
    <source>
        <dbReference type="EMBL" id="RIJ24540.1"/>
    </source>
</evidence>
<sequence length="59" mass="6273">MGVHEAYLLAADHGASLMVDKKGVDEIVSFTISIDRAPQPALTARIFSRSDVGAANIVF</sequence>
<dbReference type="EMBL" id="QWGB01000005">
    <property type="protein sequence ID" value="RIJ24540.1"/>
    <property type="molecule type" value="Genomic_DNA"/>
</dbReference>
<comment type="caution">
    <text evidence="1">The sequence shown here is derived from an EMBL/GenBank/DDBJ whole genome shotgun (WGS) entry which is preliminary data.</text>
</comment>
<gene>
    <name evidence="1" type="ORF">D1224_10005</name>
</gene>
<keyword evidence="2" id="KW-1185">Reference proteome</keyword>
<organism evidence="1 2">
    <name type="scientific">Henriciella barbarensis</name>
    <dbReference type="NCBI Taxonomy" id="86342"/>
    <lineage>
        <taxon>Bacteria</taxon>
        <taxon>Pseudomonadati</taxon>
        <taxon>Pseudomonadota</taxon>
        <taxon>Alphaproteobacteria</taxon>
        <taxon>Hyphomonadales</taxon>
        <taxon>Hyphomonadaceae</taxon>
        <taxon>Henriciella</taxon>
    </lineage>
</organism>
<dbReference type="AlphaFoldDB" id="A0A399R055"/>
<proteinExistence type="predicted"/>